<evidence type="ECO:0000256" key="3">
    <source>
        <dbReference type="ARBA" id="ARBA00022692"/>
    </source>
</evidence>
<evidence type="ECO:0000256" key="9">
    <source>
        <dbReference type="SAM" id="Phobius"/>
    </source>
</evidence>
<dbReference type="GO" id="GO:0004984">
    <property type="term" value="F:olfactory receptor activity"/>
    <property type="evidence" value="ECO:0007669"/>
    <property type="project" value="InterPro"/>
</dbReference>
<evidence type="ECO:0000256" key="8">
    <source>
        <dbReference type="ARBA" id="ARBA00023224"/>
    </source>
</evidence>
<feature type="transmembrane region" description="Helical" evidence="9">
    <location>
        <begin position="94"/>
        <end position="111"/>
    </location>
</feature>
<dbReference type="AlphaFoldDB" id="A0A0S1TRG9"/>
<evidence type="ECO:0000256" key="5">
    <source>
        <dbReference type="ARBA" id="ARBA00022989"/>
    </source>
</evidence>
<feature type="transmembrane region" description="Helical" evidence="9">
    <location>
        <begin position="195"/>
        <end position="213"/>
    </location>
</feature>
<dbReference type="PANTHER" id="PTHR21137">
    <property type="entry name" value="ODORANT RECEPTOR"/>
    <property type="match status" value="1"/>
</dbReference>
<dbReference type="InterPro" id="IPR004117">
    <property type="entry name" value="7tm6_olfct_rcpt"/>
</dbReference>
<keyword evidence="4" id="KW-0552">Olfaction</keyword>
<dbReference type="PANTHER" id="PTHR21137:SF42">
    <property type="entry name" value="ODORANT RECEPTOR 83A"/>
    <property type="match status" value="1"/>
</dbReference>
<dbReference type="GO" id="GO:0005549">
    <property type="term" value="F:odorant binding"/>
    <property type="evidence" value="ECO:0007669"/>
    <property type="project" value="InterPro"/>
</dbReference>
<organism evidence="10">
    <name type="scientific">Athetis dissimilis</name>
    <name type="common">Moth</name>
    <name type="synonym">Proxenus dissimilis</name>
    <dbReference type="NCBI Taxonomy" id="1737331"/>
    <lineage>
        <taxon>Eukaryota</taxon>
        <taxon>Metazoa</taxon>
        <taxon>Ecdysozoa</taxon>
        <taxon>Arthropoda</taxon>
        <taxon>Hexapoda</taxon>
        <taxon>Insecta</taxon>
        <taxon>Pterygota</taxon>
        <taxon>Neoptera</taxon>
        <taxon>Endopterygota</taxon>
        <taxon>Lepidoptera</taxon>
        <taxon>Glossata</taxon>
        <taxon>Ditrysia</taxon>
        <taxon>Noctuoidea</taxon>
        <taxon>Noctuidae</taxon>
        <taxon>Noctuinae</taxon>
        <taxon>Athetis</taxon>
    </lineage>
</organism>
<evidence type="ECO:0000256" key="2">
    <source>
        <dbReference type="ARBA" id="ARBA00022606"/>
    </source>
</evidence>
<keyword evidence="8" id="KW-0807">Transducer</keyword>
<dbReference type="GO" id="GO:0005886">
    <property type="term" value="C:plasma membrane"/>
    <property type="evidence" value="ECO:0007669"/>
    <property type="project" value="TreeGrafter"/>
</dbReference>
<name>A0A0S1TRG9_ATHDI</name>
<comment type="subcellular location">
    <subcellularLocation>
        <location evidence="1">Membrane</location>
        <topology evidence="1">Multi-pass membrane protein</topology>
    </subcellularLocation>
</comment>
<reference evidence="10" key="1">
    <citation type="journal article" date="2016" name="PLoS ONE">
        <title>Identification of Putative Chemosensory Receptor Genes from the Athetis dissimilis Antennal Transcriptome.</title>
        <authorList>
            <person name="Dong J."/>
            <person name="Song Y."/>
            <person name="Li W."/>
            <person name="Shi J."/>
            <person name="Wang Z."/>
        </authorList>
    </citation>
    <scope>NUCLEOTIDE SEQUENCE</scope>
    <source>
        <tissue evidence="10">Antenna</tissue>
    </source>
</reference>
<feature type="transmembrane region" description="Helical" evidence="9">
    <location>
        <begin position="157"/>
        <end position="175"/>
    </location>
</feature>
<proteinExistence type="evidence at transcript level"/>
<sequence>ADTQTTSTEASTMGVFKNLWRKLTHTKALDQSSGEMETVFFESSYRIAYLAGMSTSDHNIGYLLYSYTVKLMIVLLVCGELWFAFTLTTSLDEVAGSINVTVIQFITLYRYQNMMANKDFYKNLASSMESPYFDVSTEERKKLVDFWWRTNERYLKLLLGLGNCTLTTWFIFPLLDDVEYNLIVGVYIPVPYMTPIRYPLVYTIVMISFYYVSHYVMITDVKMQTHLLHLLCQFTVLVDCFENLLRDCQVATRLDFKDVAANNLVYNKSFADKYTKRLDELVQQHKLILRNTMNMRDTLSGPMLGQLAASGILICFIGYQATTSIDDIAKCLMSFLFLGYNLFGFYIICRWCEEITNQSANIGEAIYCSGWECGVSKLPGVRSTILFVIARANKPLVLTAGGMYNLSLSSYTTLVKTSYSALTVLLRFRHE</sequence>
<feature type="transmembrane region" description="Helical" evidence="9">
    <location>
        <begin position="327"/>
        <end position="349"/>
    </location>
</feature>
<feature type="transmembrane region" description="Helical" evidence="9">
    <location>
        <begin position="303"/>
        <end position="321"/>
    </location>
</feature>
<evidence type="ECO:0000256" key="6">
    <source>
        <dbReference type="ARBA" id="ARBA00023136"/>
    </source>
</evidence>
<evidence type="ECO:0000256" key="1">
    <source>
        <dbReference type="ARBA" id="ARBA00004141"/>
    </source>
</evidence>
<keyword evidence="7 10" id="KW-0675">Receptor</keyword>
<keyword evidence="6 9" id="KW-0472">Membrane</keyword>
<keyword evidence="2" id="KW-0716">Sensory transduction</keyword>
<protein>
    <submittedName>
        <fullName evidence="10">Odorant receptor 65</fullName>
    </submittedName>
</protein>
<keyword evidence="3 9" id="KW-0812">Transmembrane</keyword>
<keyword evidence="5 9" id="KW-1133">Transmembrane helix</keyword>
<dbReference type="GO" id="GO:0007165">
    <property type="term" value="P:signal transduction"/>
    <property type="evidence" value="ECO:0007669"/>
    <property type="project" value="UniProtKB-KW"/>
</dbReference>
<dbReference type="Pfam" id="PF02949">
    <property type="entry name" value="7tm_6"/>
    <property type="match status" value="1"/>
</dbReference>
<feature type="transmembrane region" description="Helical" evidence="9">
    <location>
        <begin position="62"/>
        <end position="82"/>
    </location>
</feature>
<dbReference type="EMBL" id="KR935756">
    <property type="protein sequence ID" value="ALM26248.1"/>
    <property type="molecule type" value="mRNA"/>
</dbReference>
<accession>A0A0S1TRG9</accession>
<evidence type="ECO:0000256" key="4">
    <source>
        <dbReference type="ARBA" id="ARBA00022725"/>
    </source>
</evidence>
<feature type="non-terminal residue" evidence="10">
    <location>
        <position position="1"/>
    </location>
</feature>
<gene>
    <name evidence="10" type="primary">OR65</name>
</gene>
<evidence type="ECO:0000313" key="10">
    <source>
        <dbReference type="EMBL" id="ALM26248.1"/>
    </source>
</evidence>
<evidence type="ECO:0000256" key="7">
    <source>
        <dbReference type="ARBA" id="ARBA00023170"/>
    </source>
</evidence>